<dbReference type="EMBL" id="CP000758">
    <property type="protein sequence ID" value="ABS14238.1"/>
    <property type="molecule type" value="Genomic_DNA"/>
</dbReference>
<evidence type="ECO:0000313" key="1">
    <source>
        <dbReference type="EMBL" id="ABS14238.1"/>
    </source>
</evidence>
<keyword evidence="2" id="KW-1185">Reference proteome</keyword>
<dbReference type="HOGENOM" id="CLU_1914907_0_0_5"/>
<proteinExistence type="predicted"/>
<accession>A6WZ34</accession>
<gene>
    <name evidence="1" type="ordered locus">Oant_1522</name>
</gene>
<dbReference type="Proteomes" id="UP000002301">
    <property type="component" value="Chromosome 1"/>
</dbReference>
<protein>
    <submittedName>
        <fullName evidence="1">Uncharacterized protein</fullName>
    </submittedName>
</protein>
<dbReference type="AlphaFoldDB" id="A6WZ34"/>
<name>A6WZ34_BRUA4</name>
<evidence type="ECO:0000313" key="2">
    <source>
        <dbReference type="Proteomes" id="UP000002301"/>
    </source>
</evidence>
<organism evidence="1 2">
    <name type="scientific">Brucella anthropi (strain ATCC 49188 / DSM 6882 / CCUG 24695 / JCM 21032 / LMG 3331 / NBRC 15819 / NCTC 12168 / Alc 37)</name>
    <name type="common">Ochrobactrum anthropi</name>
    <dbReference type="NCBI Taxonomy" id="439375"/>
    <lineage>
        <taxon>Bacteria</taxon>
        <taxon>Pseudomonadati</taxon>
        <taxon>Pseudomonadota</taxon>
        <taxon>Alphaproteobacteria</taxon>
        <taxon>Hyphomicrobiales</taxon>
        <taxon>Brucellaceae</taxon>
        <taxon>Brucella/Ochrobactrum group</taxon>
        <taxon>Brucella</taxon>
    </lineage>
</organism>
<sequence>MNKTEKAEMERLRHDLALSRALRWPSYPSPSPMTRDDIEASKCDVVARFGTSSKVARGYFANVHSIRVDKGWSDGFRHGYSDNSSTQGMGRLFRTDVEAWQYLRHEVTVRYAGELAFIDRMIAEAEGGTDGI</sequence>
<reference evidence="1 2" key="1">
    <citation type="journal article" date="2011" name="J. Bacteriol.">
        <title>Genome of Ochrobactrum anthropi ATCC 49188 T, a versatile opportunistic pathogen and symbiont of several eukaryotic hosts.</title>
        <authorList>
            <person name="Chain P.S."/>
            <person name="Lang D.M."/>
            <person name="Comerci D.J."/>
            <person name="Malfatti S.A."/>
            <person name="Vergez L.M."/>
            <person name="Shin M."/>
            <person name="Ugalde R.A."/>
            <person name="Garcia E."/>
            <person name="Tolmasky M.E."/>
        </authorList>
    </citation>
    <scope>NUCLEOTIDE SEQUENCE [LARGE SCALE GENOMIC DNA]</scope>
    <source>
        <strain evidence="2">ATCC 49188 / DSM 6882 / CCUG 24695 / JCM 21032 / LMG 3331 / NBRC 15819 / NCTC 12168 / Alc 37</strain>
    </source>
</reference>
<dbReference type="STRING" id="439375.Oant_1522"/>
<dbReference type="KEGG" id="oan:Oant_1522"/>